<name>C2KXI9_9FIRM</name>
<sequence>MERKLITTENNSPDSFSSTGKSNFYVVKDSWLVKNFTEVFGILGEKQYYDRE</sequence>
<dbReference type="AlphaFoldDB" id="C2KXI9"/>
<dbReference type="EMBL" id="ACKX01000120">
    <property type="protein sequence ID" value="EEJ51517.1"/>
    <property type="molecule type" value="Genomic_DNA"/>
</dbReference>
<feature type="compositionally biased region" description="Polar residues" evidence="1">
    <location>
        <begin position="7"/>
        <end position="21"/>
    </location>
</feature>
<dbReference type="Proteomes" id="UP000004121">
    <property type="component" value="Unassembled WGS sequence"/>
</dbReference>
<proteinExistence type="predicted"/>
<dbReference type="STRING" id="585501.HMPREF6123_1208"/>
<feature type="region of interest" description="Disordered" evidence="1">
    <location>
        <begin position="1"/>
        <end position="21"/>
    </location>
</feature>
<dbReference type="HOGENOM" id="CLU_3082523_0_0_9"/>
<dbReference type="InParanoid" id="C2KXI9"/>
<gene>
    <name evidence="2" type="ORF">HMPREF6123_1208</name>
</gene>
<keyword evidence="3" id="KW-1185">Reference proteome</keyword>
<protein>
    <submittedName>
        <fullName evidence="2">Uncharacterized protein</fullName>
    </submittedName>
</protein>
<evidence type="ECO:0000313" key="3">
    <source>
        <dbReference type="Proteomes" id="UP000004121"/>
    </source>
</evidence>
<comment type="caution">
    <text evidence="2">The sequence shown here is derived from an EMBL/GenBank/DDBJ whole genome shotgun (WGS) entry which is preliminary data.</text>
</comment>
<evidence type="ECO:0000256" key="1">
    <source>
        <dbReference type="SAM" id="MobiDB-lite"/>
    </source>
</evidence>
<evidence type="ECO:0000313" key="2">
    <source>
        <dbReference type="EMBL" id="EEJ51517.1"/>
    </source>
</evidence>
<accession>C2KXI9</accession>
<reference evidence="2 3" key="1">
    <citation type="submission" date="2009-04" db="EMBL/GenBank/DDBJ databases">
        <authorList>
            <person name="Qin X."/>
            <person name="Bachman B."/>
            <person name="Battles P."/>
            <person name="Bell A."/>
            <person name="Bess C."/>
            <person name="Bickham C."/>
            <person name="Chaboub L."/>
            <person name="Chen D."/>
            <person name="Coyle M."/>
            <person name="Deiros D.R."/>
            <person name="Dinh H."/>
            <person name="Forbes L."/>
            <person name="Fowler G."/>
            <person name="Francisco L."/>
            <person name="Fu Q."/>
            <person name="Gubbala S."/>
            <person name="Hale W."/>
            <person name="Han Y."/>
            <person name="Hemphill L."/>
            <person name="Highlander S.K."/>
            <person name="Hirani K."/>
            <person name="Hogues M."/>
            <person name="Jackson L."/>
            <person name="Jakkamsetti A."/>
            <person name="Javaid M."/>
            <person name="Jiang H."/>
            <person name="Korchina V."/>
            <person name="Kovar C."/>
            <person name="Lara F."/>
            <person name="Lee S."/>
            <person name="Mata R."/>
            <person name="Mathew T."/>
            <person name="Moen C."/>
            <person name="Morales K."/>
            <person name="Munidasa M."/>
            <person name="Nazareth L."/>
            <person name="Ngo R."/>
            <person name="Nguyen L."/>
            <person name="Okwuonu G."/>
            <person name="Ongeri F."/>
            <person name="Patil S."/>
            <person name="Petrosino J."/>
            <person name="Pham C."/>
            <person name="Pham P."/>
            <person name="Pu L.-L."/>
            <person name="Puazo M."/>
            <person name="Raj R."/>
            <person name="Reid J."/>
            <person name="Rouhana J."/>
            <person name="Saada N."/>
            <person name="Shang Y."/>
            <person name="Simmons D."/>
            <person name="Thornton R."/>
            <person name="Warren J."/>
            <person name="Weissenberger G."/>
            <person name="Zhang J."/>
            <person name="Zhang L."/>
            <person name="Zhou C."/>
            <person name="Zhu D."/>
            <person name="Muzny D."/>
            <person name="Worley K."/>
            <person name="Gibbs R."/>
        </authorList>
    </citation>
    <scope>NUCLEOTIDE SEQUENCE [LARGE SCALE GENOMIC DNA]</scope>
    <source>
        <strain evidence="2 3">F0268</strain>
    </source>
</reference>
<organism evidence="2 3">
    <name type="scientific">Oribacterium sinus F0268</name>
    <dbReference type="NCBI Taxonomy" id="585501"/>
    <lineage>
        <taxon>Bacteria</taxon>
        <taxon>Bacillati</taxon>
        <taxon>Bacillota</taxon>
        <taxon>Clostridia</taxon>
        <taxon>Lachnospirales</taxon>
        <taxon>Lachnospiraceae</taxon>
        <taxon>Oribacterium</taxon>
    </lineage>
</organism>